<reference evidence="1 2" key="1">
    <citation type="journal article" date="2011" name="Science">
        <title>The Selaginella genome identifies genetic changes associated with the evolution of vascular plants.</title>
        <authorList>
            <person name="Banks J.A."/>
            <person name="Nishiyama T."/>
            <person name="Hasebe M."/>
            <person name="Bowman J.L."/>
            <person name="Gribskov M."/>
            <person name="dePamphilis C."/>
            <person name="Albert V.A."/>
            <person name="Aono N."/>
            <person name="Aoyama T."/>
            <person name="Ambrose B.A."/>
            <person name="Ashton N.W."/>
            <person name="Axtell M.J."/>
            <person name="Barker E."/>
            <person name="Barker M.S."/>
            <person name="Bennetzen J.L."/>
            <person name="Bonawitz N.D."/>
            <person name="Chapple C."/>
            <person name="Cheng C."/>
            <person name="Correa L.G."/>
            <person name="Dacre M."/>
            <person name="DeBarry J."/>
            <person name="Dreyer I."/>
            <person name="Elias M."/>
            <person name="Engstrom E.M."/>
            <person name="Estelle M."/>
            <person name="Feng L."/>
            <person name="Finet C."/>
            <person name="Floyd S.K."/>
            <person name="Frommer W.B."/>
            <person name="Fujita T."/>
            <person name="Gramzow L."/>
            <person name="Gutensohn M."/>
            <person name="Harholt J."/>
            <person name="Hattori M."/>
            <person name="Heyl A."/>
            <person name="Hirai T."/>
            <person name="Hiwatashi Y."/>
            <person name="Ishikawa M."/>
            <person name="Iwata M."/>
            <person name="Karol K.G."/>
            <person name="Koehler B."/>
            <person name="Kolukisaoglu U."/>
            <person name="Kubo M."/>
            <person name="Kurata T."/>
            <person name="Lalonde S."/>
            <person name="Li K."/>
            <person name="Li Y."/>
            <person name="Litt A."/>
            <person name="Lyons E."/>
            <person name="Manning G."/>
            <person name="Maruyama T."/>
            <person name="Michael T.P."/>
            <person name="Mikami K."/>
            <person name="Miyazaki S."/>
            <person name="Morinaga S."/>
            <person name="Murata T."/>
            <person name="Mueller-Roeber B."/>
            <person name="Nelson D.R."/>
            <person name="Obara M."/>
            <person name="Oguri Y."/>
            <person name="Olmstead R.G."/>
            <person name="Onodera N."/>
            <person name="Petersen B.L."/>
            <person name="Pils B."/>
            <person name="Prigge M."/>
            <person name="Rensing S.A."/>
            <person name="Riano-Pachon D.M."/>
            <person name="Roberts A.W."/>
            <person name="Sato Y."/>
            <person name="Scheller H.V."/>
            <person name="Schulz B."/>
            <person name="Schulz C."/>
            <person name="Shakirov E.V."/>
            <person name="Shibagaki N."/>
            <person name="Shinohara N."/>
            <person name="Shippen D.E."/>
            <person name="Soerensen I."/>
            <person name="Sotooka R."/>
            <person name="Sugimoto N."/>
            <person name="Sugita M."/>
            <person name="Sumikawa N."/>
            <person name="Tanurdzic M."/>
            <person name="Theissen G."/>
            <person name="Ulvskov P."/>
            <person name="Wakazuki S."/>
            <person name="Weng J.K."/>
            <person name="Willats W.W."/>
            <person name="Wipf D."/>
            <person name="Wolf P.G."/>
            <person name="Yang L."/>
            <person name="Zimmer A.D."/>
            <person name="Zhu Q."/>
            <person name="Mitros T."/>
            <person name="Hellsten U."/>
            <person name="Loque D."/>
            <person name="Otillar R."/>
            <person name="Salamov A."/>
            <person name="Schmutz J."/>
            <person name="Shapiro H."/>
            <person name="Lindquist E."/>
            <person name="Lucas S."/>
            <person name="Rokhsar D."/>
            <person name="Grigoriev I.V."/>
        </authorList>
    </citation>
    <scope>NUCLEOTIDE SEQUENCE [LARGE SCALE GENOMIC DNA]</scope>
</reference>
<evidence type="ECO:0000313" key="2">
    <source>
        <dbReference type="Proteomes" id="UP000001514"/>
    </source>
</evidence>
<dbReference type="KEGG" id="smo:SELMODRAFT_412713"/>
<sequence length="162" mass="19299">MLGNEGSGCEYLSCIISQLKLWLCGDMDVKNRTWSHCRQWENASLNQCARQIRGCAGLIRVFWSTKKMRSNWCFNRSLAYQHTEQELFEQYWWGRQYRQSDDGIPRHISHMHLLKLFYMESKTPLKVPIQRVDRYTVVQALQLHHCLLQMPIPGKRYEHAIP</sequence>
<dbReference type="InParanoid" id="D8RL89"/>
<dbReference type="Proteomes" id="UP000001514">
    <property type="component" value="Unassembled WGS sequence"/>
</dbReference>
<dbReference type="Gramene" id="EFJ27089">
    <property type="protein sequence ID" value="EFJ27089"/>
    <property type="gene ID" value="SELMODRAFT_412713"/>
</dbReference>
<proteinExistence type="predicted"/>
<organism evidence="2">
    <name type="scientific">Selaginella moellendorffii</name>
    <name type="common">Spikemoss</name>
    <dbReference type="NCBI Taxonomy" id="88036"/>
    <lineage>
        <taxon>Eukaryota</taxon>
        <taxon>Viridiplantae</taxon>
        <taxon>Streptophyta</taxon>
        <taxon>Embryophyta</taxon>
        <taxon>Tracheophyta</taxon>
        <taxon>Lycopodiopsida</taxon>
        <taxon>Selaginellales</taxon>
        <taxon>Selaginellaceae</taxon>
        <taxon>Selaginella</taxon>
    </lineage>
</organism>
<dbReference type="AlphaFoldDB" id="D8RL89"/>
<keyword evidence="2" id="KW-1185">Reference proteome</keyword>
<name>D8RL89_SELML</name>
<evidence type="ECO:0000313" key="1">
    <source>
        <dbReference type="EMBL" id="EFJ27089.1"/>
    </source>
</evidence>
<dbReference type="HOGENOM" id="CLU_1638259_0_0_1"/>
<gene>
    <name evidence="1" type="ORF">SELMODRAFT_412713</name>
</gene>
<dbReference type="EMBL" id="GL377583">
    <property type="protein sequence ID" value="EFJ27089.1"/>
    <property type="molecule type" value="Genomic_DNA"/>
</dbReference>
<protein>
    <submittedName>
        <fullName evidence="1">Uncharacterized protein</fullName>
    </submittedName>
</protein>
<accession>D8RL89</accession>